<organism evidence="2 3">
    <name type="scientific">Candidatus Azambacteria bacterium GW2011_GWC1_46_13</name>
    <dbReference type="NCBI Taxonomy" id="1618619"/>
    <lineage>
        <taxon>Bacteria</taxon>
        <taxon>Candidatus Azamiibacteriota</taxon>
    </lineage>
</organism>
<comment type="caution">
    <text evidence="2">The sequence shown here is derived from an EMBL/GenBank/DDBJ whole genome shotgun (WGS) entry which is preliminary data.</text>
</comment>
<feature type="transmembrane region" description="Helical" evidence="1">
    <location>
        <begin position="64"/>
        <end position="86"/>
    </location>
</feature>
<evidence type="ECO:0000313" key="2">
    <source>
        <dbReference type="EMBL" id="KKU20600.1"/>
    </source>
</evidence>
<feature type="transmembrane region" description="Helical" evidence="1">
    <location>
        <begin position="39"/>
        <end position="57"/>
    </location>
</feature>
<evidence type="ECO:0000313" key="3">
    <source>
        <dbReference type="Proteomes" id="UP000034569"/>
    </source>
</evidence>
<keyword evidence="1" id="KW-0472">Membrane</keyword>
<proteinExistence type="predicted"/>
<accession>A0A0G1RI65</accession>
<gene>
    <name evidence="2" type="ORF">UX33_C0044G0007</name>
</gene>
<evidence type="ECO:0000256" key="1">
    <source>
        <dbReference type="SAM" id="Phobius"/>
    </source>
</evidence>
<dbReference type="Proteomes" id="UP000034569">
    <property type="component" value="Unassembled WGS sequence"/>
</dbReference>
<keyword evidence="1" id="KW-1133">Transmembrane helix</keyword>
<sequence>MNKKVILSSALLIVFFFLVSFRSVRVPDAAPFIWLYEDKFIHFLSGVVLAWCFVSGFRLRSFAAVLFLVMLLGVGWEIYENVFVLAFDLKETAFDVIFDIFGCAIYLIAKRRRRIY</sequence>
<feature type="transmembrane region" description="Helical" evidence="1">
    <location>
        <begin position="92"/>
        <end position="109"/>
    </location>
</feature>
<name>A0A0G1RI65_9BACT</name>
<protein>
    <submittedName>
        <fullName evidence="2">Uncharacterized protein</fullName>
    </submittedName>
</protein>
<keyword evidence="1" id="KW-0812">Transmembrane</keyword>
<reference evidence="2 3" key="1">
    <citation type="journal article" date="2015" name="Nature">
        <title>rRNA introns, odd ribosomes, and small enigmatic genomes across a large radiation of phyla.</title>
        <authorList>
            <person name="Brown C.T."/>
            <person name="Hug L.A."/>
            <person name="Thomas B.C."/>
            <person name="Sharon I."/>
            <person name="Castelle C.J."/>
            <person name="Singh A."/>
            <person name="Wilkins M.J."/>
            <person name="Williams K.H."/>
            <person name="Banfield J.F."/>
        </authorList>
    </citation>
    <scope>NUCLEOTIDE SEQUENCE [LARGE SCALE GENOMIC DNA]</scope>
</reference>
<dbReference type="EMBL" id="LCLU01000044">
    <property type="protein sequence ID" value="KKU20600.1"/>
    <property type="molecule type" value="Genomic_DNA"/>
</dbReference>
<dbReference type="AlphaFoldDB" id="A0A0G1RI65"/>